<dbReference type="PATRIC" id="fig|28229.3.peg.840"/>
<name>A0A099L1S1_COLPS</name>
<evidence type="ECO:0000313" key="2">
    <source>
        <dbReference type="Proteomes" id="UP000029868"/>
    </source>
</evidence>
<dbReference type="RefSeq" id="WP_269429096.1">
    <property type="nucleotide sequence ID" value="NZ_JQEC01000006.1"/>
</dbReference>
<sequence length="43" mass="4672">MVQNTSNGGYLGTMALRPITEHWTVLAFVGGGIDPGGYSNFWR</sequence>
<gene>
    <name evidence="1" type="ORF">GAB14E_1672</name>
</gene>
<dbReference type="EMBL" id="JQEC01000006">
    <property type="protein sequence ID" value="KGJ96796.1"/>
    <property type="molecule type" value="Genomic_DNA"/>
</dbReference>
<comment type="caution">
    <text evidence="1">The sequence shown here is derived from an EMBL/GenBank/DDBJ whole genome shotgun (WGS) entry which is preliminary data.</text>
</comment>
<dbReference type="Proteomes" id="UP000029868">
    <property type="component" value="Unassembled WGS sequence"/>
</dbReference>
<protein>
    <submittedName>
        <fullName evidence="1">Uncharacterized protein</fullName>
    </submittedName>
</protein>
<accession>A0A099L1S1</accession>
<dbReference type="AlphaFoldDB" id="A0A099L1S1"/>
<reference evidence="1 2" key="1">
    <citation type="submission" date="2014-08" db="EMBL/GenBank/DDBJ databases">
        <title>Genomic and Phenotypic Diversity of Colwellia psychrerythraea strains from Disparate Marine Basins.</title>
        <authorList>
            <person name="Techtmann S.M."/>
            <person name="Stelling S.C."/>
            <person name="Utturkar S.M."/>
            <person name="Alshibli N."/>
            <person name="Harris A."/>
            <person name="Brown S.D."/>
            <person name="Hazen T.C."/>
        </authorList>
    </citation>
    <scope>NUCLEOTIDE SEQUENCE [LARGE SCALE GENOMIC DNA]</scope>
    <source>
        <strain evidence="1 2">GAB14E</strain>
    </source>
</reference>
<proteinExistence type="predicted"/>
<organism evidence="1 2">
    <name type="scientific">Colwellia psychrerythraea</name>
    <name type="common">Vibrio psychroerythus</name>
    <dbReference type="NCBI Taxonomy" id="28229"/>
    <lineage>
        <taxon>Bacteria</taxon>
        <taxon>Pseudomonadati</taxon>
        <taxon>Pseudomonadota</taxon>
        <taxon>Gammaproteobacteria</taxon>
        <taxon>Alteromonadales</taxon>
        <taxon>Colwelliaceae</taxon>
        <taxon>Colwellia</taxon>
    </lineage>
</organism>
<evidence type="ECO:0000313" key="1">
    <source>
        <dbReference type="EMBL" id="KGJ96796.1"/>
    </source>
</evidence>